<protein>
    <recommendedName>
        <fullName evidence="10">Hexosyltransferase</fullName>
        <ecNumber evidence="10">2.4.1.-</ecNumber>
    </recommendedName>
</protein>
<evidence type="ECO:0000256" key="2">
    <source>
        <dbReference type="ARBA" id="ARBA00008661"/>
    </source>
</evidence>
<evidence type="ECO:0000256" key="3">
    <source>
        <dbReference type="ARBA" id="ARBA00022676"/>
    </source>
</evidence>
<comment type="caution">
    <text evidence="11">The sequence shown here is derived from an EMBL/GenBank/DDBJ whole genome shotgun (WGS) entry which is preliminary data.</text>
</comment>
<proteinExistence type="inferred from homology"/>
<evidence type="ECO:0000256" key="6">
    <source>
        <dbReference type="ARBA" id="ARBA00022968"/>
    </source>
</evidence>
<keyword evidence="6 10" id="KW-0735">Signal-anchor</keyword>
<dbReference type="EC" id="2.4.1.-" evidence="10"/>
<dbReference type="OrthoDB" id="5957813at2759"/>
<dbReference type="EMBL" id="WJQU01002400">
    <property type="protein sequence ID" value="KAJ6632920.1"/>
    <property type="molecule type" value="Genomic_DNA"/>
</dbReference>
<dbReference type="InterPro" id="IPR002659">
    <property type="entry name" value="Glyco_trans_31"/>
</dbReference>
<evidence type="ECO:0000256" key="10">
    <source>
        <dbReference type="RuleBase" id="RU363063"/>
    </source>
</evidence>
<feature type="transmembrane region" description="Helical" evidence="10">
    <location>
        <begin position="18"/>
        <end position="39"/>
    </location>
</feature>
<keyword evidence="9 10" id="KW-0472">Membrane</keyword>
<dbReference type="AlphaFoldDB" id="A0A9Q0MK49"/>
<evidence type="ECO:0000256" key="5">
    <source>
        <dbReference type="ARBA" id="ARBA00022692"/>
    </source>
</evidence>
<dbReference type="GO" id="GO:0000139">
    <property type="term" value="C:Golgi membrane"/>
    <property type="evidence" value="ECO:0007669"/>
    <property type="project" value="UniProtKB-SubCell"/>
</dbReference>
<keyword evidence="7 10" id="KW-1133">Transmembrane helix</keyword>
<keyword evidence="5 10" id="KW-0812">Transmembrane</keyword>
<name>A0A9Q0MK49_9DIPT</name>
<dbReference type="GO" id="GO:0016758">
    <property type="term" value="F:hexosyltransferase activity"/>
    <property type="evidence" value="ECO:0007669"/>
    <property type="project" value="InterPro"/>
</dbReference>
<keyword evidence="12" id="KW-1185">Reference proteome</keyword>
<dbReference type="Proteomes" id="UP001151699">
    <property type="component" value="Unassembled WGS sequence"/>
</dbReference>
<evidence type="ECO:0000256" key="9">
    <source>
        <dbReference type="ARBA" id="ARBA00023136"/>
    </source>
</evidence>
<dbReference type="PANTHER" id="PTHR11214">
    <property type="entry name" value="BETA-1,3-N-ACETYLGLUCOSAMINYLTRANSFERASE"/>
    <property type="match status" value="1"/>
</dbReference>
<evidence type="ECO:0000256" key="1">
    <source>
        <dbReference type="ARBA" id="ARBA00004323"/>
    </source>
</evidence>
<dbReference type="GO" id="GO:0008194">
    <property type="term" value="F:UDP-glycosyltransferase activity"/>
    <property type="evidence" value="ECO:0007669"/>
    <property type="project" value="TreeGrafter"/>
</dbReference>
<accession>A0A9Q0MK49</accession>
<gene>
    <name evidence="11" type="primary">brn</name>
    <name evidence="11" type="ORF">Bhyg_16480</name>
</gene>
<dbReference type="Pfam" id="PF01762">
    <property type="entry name" value="Galactosyl_T"/>
    <property type="match status" value="2"/>
</dbReference>
<organism evidence="11 12">
    <name type="scientific">Pseudolycoriella hygida</name>
    <dbReference type="NCBI Taxonomy" id="35572"/>
    <lineage>
        <taxon>Eukaryota</taxon>
        <taxon>Metazoa</taxon>
        <taxon>Ecdysozoa</taxon>
        <taxon>Arthropoda</taxon>
        <taxon>Hexapoda</taxon>
        <taxon>Insecta</taxon>
        <taxon>Pterygota</taxon>
        <taxon>Neoptera</taxon>
        <taxon>Endopterygota</taxon>
        <taxon>Diptera</taxon>
        <taxon>Nematocera</taxon>
        <taxon>Sciaroidea</taxon>
        <taxon>Sciaridae</taxon>
        <taxon>Pseudolycoriella</taxon>
    </lineage>
</organism>
<keyword evidence="8 10" id="KW-0333">Golgi apparatus</keyword>
<evidence type="ECO:0000256" key="7">
    <source>
        <dbReference type="ARBA" id="ARBA00022989"/>
    </source>
</evidence>
<sequence>MLPIRNCVRWCLRFRVKYVAGVCLGLFILDYFGAFTHYFEADFYKEFNYPLNGDVLKYANQVRQGKSPDIDPINLYNYSFKYNCKQKCWNDDDERFLVPKLVFIVKSAMRNVNKRIAIRHSWGFERRFSDILIRTVFVLGQTAEQDEELQAQIDEEQQKFKDIVQVDFVDTYFNNTIKTMMGMKWVVTYCPKSKFYMFVDDDYYVSAKNVLRFVRNPVNFPEYLEEADETLRKLARRLSNSDMLNNSVVNVHEMKNIVQNVNSVNNKDLVKTIQKFINAEEQRPKNARKLMQMQLADDVKLFSGFVFNSAPHRHKCSKWHVSLKEYAWHMWPPYVTAGAFILSREALHRMYYVSMYTKHFRFDDIYLAIVALKADIEPLHSEEFYFYKAPYQGPHNYRYVIATHGYDDPLDILKTWNECRSAGHA</sequence>
<reference evidence="11" key="1">
    <citation type="submission" date="2022-07" db="EMBL/GenBank/DDBJ databases">
        <authorList>
            <person name="Trinca V."/>
            <person name="Uliana J.V.C."/>
            <person name="Torres T.T."/>
            <person name="Ward R.J."/>
            <person name="Monesi N."/>
        </authorList>
    </citation>
    <scope>NUCLEOTIDE SEQUENCE</scope>
    <source>
        <strain evidence="11">HSMRA1968</strain>
        <tissue evidence="11">Whole embryos</tissue>
    </source>
</reference>
<evidence type="ECO:0000256" key="4">
    <source>
        <dbReference type="ARBA" id="ARBA00022679"/>
    </source>
</evidence>
<evidence type="ECO:0000313" key="12">
    <source>
        <dbReference type="Proteomes" id="UP001151699"/>
    </source>
</evidence>
<comment type="subcellular location">
    <subcellularLocation>
        <location evidence="1 10">Golgi apparatus membrane</location>
        <topology evidence="1 10">Single-pass type II membrane protein</topology>
    </subcellularLocation>
</comment>
<evidence type="ECO:0000313" key="11">
    <source>
        <dbReference type="EMBL" id="KAJ6632920.1"/>
    </source>
</evidence>
<dbReference type="Gene3D" id="3.90.550.50">
    <property type="match status" value="1"/>
</dbReference>
<dbReference type="GO" id="GO:0006493">
    <property type="term" value="P:protein O-linked glycosylation"/>
    <property type="evidence" value="ECO:0007669"/>
    <property type="project" value="TreeGrafter"/>
</dbReference>
<comment type="similarity">
    <text evidence="2 10">Belongs to the glycosyltransferase 31 family.</text>
</comment>
<keyword evidence="4" id="KW-0808">Transferase</keyword>
<evidence type="ECO:0000256" key="8">
    <source>
        <dbReference type="ARBA" id="ARBA00023034"/>
    </source>
</evidence>
<keyword evidence="3 10" id="KW-0328">Glycosyltransferase</keyword>
<dbReference type="PANTHER" id="PTHR11214:SF349">
    <property type="entry name" value="BETA-1,3-GALACTOSYLTRANSFERASE BRN"/>
    <property type="match status" value="1"/>
</dbReference>